<feature type="coiled-coil region" evidence="1">
    <location>
        <begin position="81"/>
        <end position="115"/>
    </location>
</feature>
<dbReference type="AlphaFoldDB" id="A0AAV0CGQ5"/>
<protein>
    <submittedName>
        <fullName evidence="2">Uncharacterized protein</fullName>
    </submittedName>
</protein>
<reference evidence="2" key="1">
    <citation type="submission" date="2022-07" db="EMBL/GenBank/DDBJ databases">
        <authorList>
            <person name="Macas J."/>
            <person name="Novak P."/>
            <person name="Neumann P."/>
        </authorList>
    </citation>
    <scope>NUCLEOTIDE SEQUENCE</scope>
</reference>
<evidence type="ECO:0000313" key="2">
    <source>
        <dbReference type="EMBL" id="CAH9074171.1"/>
    </source>
</evidence>
<organism evidence="2 4">
    <name type="scientific">Cuscuta epithymum</name>
    <dbReference type="NCBI Taxonomy" id="186058"/>
    <lineage>
        <taxon>Eukaryota</taxon>
        <taxon>Viridiplantae</taxon>
        <taxon>Streptophyta</taxon>
        <taxon>Embryophyta</taxon>
        <taxon>Tracheophyta</taxon>
        <taxon>Spermatophyta</taxon>
        <taxon>Magnoliopsida</taxon>
        <taxon>eudicotyledons</taxon>
        <taxon>Gunneridae</taxon>
        <taxon>Pentapetalae</taxon>
        <taxon>asterids</taxon>
        <taxon>lamiids</taxon>
        <taxon>Solanales</taxon>
        <taxon>Convolvulaceae</taxon>
        <taxon>Cuscuteae</taxon>
        <taxon>Cuscuta</taxon>
        <taxon>Cuscuta subgen. Cuscuta</taxon>
    </lineage>
</organism>
<accession>A0AAV0CGQ5</accession>
<sequence>MPPRIAEIETKYNTTVEKKRAKLGLTESDEIDSDAGDDTILEAAGVYKGRVPCMGAEGQRILYNRSGASSSRSRRGEDPRIAQMQRELEEQQRALEEQRKKEEETRARLEAMERILNAGFRSQPQPQPYILHPEQTPQVPQMDGYFHSNSGSGCLHSELFRTCLITCFRHLEAAKAEAATEAAAEAKAEVAAEAIEEATDTKNTRPKTII</sequence>
<proteinExistence type="predicted"/>
<name>A0AAV0CGQ5_9ASTE</name>
<keyword evidence="1" id="KW-0175">Coiled coil</keyword>
<evidence type="ECO:0000256" key="1">
    <source>
        <dbReference type="SAM" id="Coils"/>
    </source>
</evidence>
<comment type="caution">
    <text evidence="2">The sequence shown here is derived from an EMBL/GenBank/DDBJ whole genome shotgun (WGS) entry which is preliminary data.</text>
</comment>
<dbReference type="Proteomes" id="UP001152523">
    <property type="component" value="Unassembled WGS sequence"/>
</dbReference>
<gene>
    <name evidence="3" type="ORF">CEPIT_LOCUS36991</name>
    <name evidence="2" type="ORF">CEPIT_LOCUS4945</name>
</gene>
<evidence type="ECO:0000313" key="3">
    <source>
        <dbReference type="EMBL" id="CAH9138678.1"/>
    </source>
</evidence>
<evidence type="ECO:0000313" key="4">
    <source>
        <dbReference type="Proteomes" id="UP001152523"/>
    </source>
</evidence>
<keyword evidence="4" id="KW-1185">Reference proteome</keyword>
<dbReference type="EMBL" id="CAMAPF010000026">
    <property type="protein sequence ID" value="CAH9074171.1"/>
    <property type="molecule type" value="Genomic_DNA"/>
</dbReference>
<dbReference type="EMBL" id="CAMAPF010001011">
    <property type="protein sequence ID" value="CAH9138678.1"/>
    <property type="molecule type" value="Genomic_DNA"/>
</dbReference>